<reference evidence="3" key="1">
    <citation type="journal article" date="2019" name="Plant Biotechnol. J.">
        <title>Genome sequencing of the Australian wild diploid species Gossypium australe highlights disease resistance and delayed gland morphogenesis.</title>
        <authorList>
            <person name="Cai Y."/>
            <person name="Cai X."/>
            <person name="Wang Q."/>
            <person name="Wang P."/>
            <person name="Zhang Y."/>
            <person name="Cai C."/>
            <person name="Xu Y."/>
            <person name="Wang K."/>
            <person name="Zhou Z."/>
            <person name="Wang C."/>
            <person name="Geng S."/>
            <person name="Li B."/>
            <person name="Dong Q."/>
            <person name="Hou Y."/>
            <person name="Wang H."/>
            <person name="Ai P."/>
            <person name="Liu Z."/>
            <person name="Yi F."/>
            <person name="Sun M."/>
            <person name="An G."/>
            <person name="Cheng J."/>
            <person name="Zhang Y."/>
            <person name="Shi Q."/>
            <person name="Xie Y."/>
            <person name="Shi X."/>
            <person name="Chang Y."/>
            <person name="Huang F."/>
            <person name="Chen Y."/>
            <person name="Hong S."/>
            <person name="Mi L."/>
            <person name="Sun Q."/>
            <person name="Zhang L."/>
            <person name="Zhou B."/>
            <person name="Peng R."/>
            <person name="Zhang X."/>
            <person name="Liu F."/>
        </authorList>
    </citation>
    <scope>NUCLEOTIDE SEQUENCE [LARGE SCALE GENOMIC DNA]</scope>
    <source>
        <strain evidence="3">cv. PA1801</strain>
    </source>
</reference>
<accession>A0A5B6WUG9</accession>
<feature type="compositionally biased region" description="Polar residues" evidence="1">
    <location>
        <begin position="10"/>
        <end position="30"/>
    </location>
</feature>
<evidence type="ECO:0000256" key="1">
    <source>
        <dbReference type="SAM" id="MobiDB-lite"/>
    </source>
</evidence>
<comment type="caution">
    <text evidence="2">The sequence shown here is derived from an EMBL/GenBank/DDBJ whole genome shotgun (WGS) entry which is preliminary data.</text>
</comment>
<dbReference type="PANTHER" id="PTHR15503">
    <property type="entry name" value="LDOC1 RELATED"/>
    <property type="match status" value="1"/>
</dbReference>
<dbReference type="InterPro" id="IPR032567">
    <property type="entry name" value="RTL1-rel"/>
</dbReference>
<evidence type="ECO:0000313" key="2">
    <source>
        <dbReference type="EMBL" id="KAA3484482.1"/>
    </source>
</evidence>
<organism evidence="2 3">
    <name type="scientific">Gossypium australe</name>
    <dbReference type="NCBI Taxonomy" id="47621"/>
    <lineage>
        <taxon>Eukaryota</taxon>
        <taxon>Viridiplantae</taxon>
        <taxon>Streptophyta</taxon>
        <taxon>Embryophyta</taxon>
        <taxon>Tracheophyta</taxon>
        <taxon>Spermatophyta</taxon>
        <taxon>Magnoliopsida</taxon>
        <taxon>eudicotyledons</taxon>
        <taxon>Gunneridae</taxon>
        <taxon>Pentapetalae</taxon>
        <taxon>rosids</taxon>
        <taxon>malvids</taxon>
        <taxon>Malvales</taxon>
        <taxon>Malvaceae</taxon>
        <taxon>Malvoideae</taxon>
        <taxon>Gossypium</taxon>
    </lineage>
</organism>
<evidence type="ECO:0000313" key="3">
    <source>
        <dbReference type="Proteomes" id="UP000325315"/>
    </source>
</evidence>
<dbReference type="CDD" id="cd00303">
    <property type="entry name" value="retropepsin_like"/>
    <property type="match status" value="1"/>
</dbReference>
<dbReference type="Gene3D" id="2.40.70.10">
    <property type="entry name" value="Acid Proteases"/>
    <property type="match status" value="1"/>
</dbReference>
<dbReference type="AlphaFoldDB" id="A0A5B6WUG9"/>
<dbReference type="EMBL" id="SMMG02000002">
    <property type="protein sequence ID" value="KAA3484482.1"/>
    <property type="molecule type" value="Genomic_DNA"/>
</dbReference>
<dbReference type="OrthoDB" id="786726at2759"/>
<gene>
    <name evidence="2" type="ORF">EPI10_006565</name>
</gene>
<dbReference type="Proteomes" id="UP000325315">
    <property type="component" value="Unassembled WGS sequence"/>
</dbReference>
<name>A0A5B6WUG9_9ROSI</name>
<dbReference type="InterPro" id="IPR021109">
    <property type="entry name" value="Peptidase_aspartic_dom_sf"/>
</dbReference>
<proteinExistence type="predicted"/>
<feature type="region of interest" description="Disordered" evidence="1">
    <location>
        <begin position="1"/>
        <end position="34"/>
    </location>
</feature>
<keyword evidence="3" id="KW-1185">Reference proteome</keyword>
<protein>
    <submittedName>
        <fullName evidence="2">Gag-Pol polyprotein</fullName>
    </submittedName>
</protein>
<sequence>MAEKEKFQSVRPSNTANRGSPSRNTGNRASSKGVMKDTAVRFEARAPARAYRVCAREEATSPDVITVALIDPRSTHSYVCVKFVATKSLPVEFSEFVIRVSNPLGKHVLVDRFCKNCLLMIRCHYFPADLMLLPFDEFNVILGMDWLTLHDAVVN</sequence>
<dbReference type="PANTHER" id="PTHR15503:SF45">
    <property type="entry name" value="RNA-DIRECTED DNA POLYMERASE HOMOLOG"/>
    <property type="match status" value="1"/>
</dbReference>
<dbReference type="Pfam" id="PF08284">
    <property type="entry name" value="RVP_2"/>
    <property type="match status" value="1"/>
</dbReference>